<keyword evidence="9" id="KW-1185">Reference proteome</keyword>
<dbReference type="InterPro" id="IPR005801">
    <property type="entry name" value="ADC_synthase"/>
</dbReference>
<gene>
    <name evidence="8" type="primary">amoC</name>
    <name evidence="8" type="ORF">GCM10009788_18800</name>
</gene>
<dbReference type="RefSeq" id="WP_141005423.1">
    <property type="nucleotide sequence ID" value="NZ_BAAAOR010000014.1"/>
</dbReference>
<name>A0ABN2A9X1_9ACTN</name>
<comment type="caution">
    <text evidence="8">The sequence shown here is derived from an EMBL/GenBank/DDBJ whole genome shotgun (WGS) entry which is preliminary data.</text>
</comment>
<dbReference type="Pfam" id="PF00425">
    <property type="entry name" value="Chorismate_bind"/>
    <property type="match status" value="1"/>
</dbReference>
<sequence length="401" mass="41665">MNSPTDVLAAATDTRPAAGTTTAPDFTFAAGAYTLTCRGSRRTITTPAADRGALLAEVEAAMLTERESGHPHPLVVGAIPFDPRRPSRLLVPEHTTWEVAEGDPVAPDPGASAAELVDNTAAGYRAAVAEALARIEQGLVDKVVLARTVDALLPTGYDVGRVWARLRAANRDGFTYGVRLADGDHLVGASPELVAGTQGDRFRSHPLAGSAPRGATAAEDERITAALLASEKDRVEHAVLVDEVAANLAAVADEIRLPDGPRPFATARMWHLGTEIAARLHPGVGSLEAALALHPTAAVCGRPTEAAAALIGALEPEERGFYAGLIGWTDGHGNGTWALALRCAQIGGDRARMYAGAGIVAGSDPDAELAETTAKLRTMADALGLATGKRDQSDQSTEPVR</sequence>
<evidence type="ECO:0000256" key="5">
    <source>
        <dbReference type="ARBA" id="ARBA00041564"/>
    </source>
</evidence>
<dbReference type="NCBIfam" id="TIGR00543">
    <property type="entry name" value="isochor_syn"/>
    <property type="match status" value="1"/>
</dbReference>
<dbReference type="Proteomes" id="UP001500842">
    <property type="component" value="Unassembled WGS sequence"/>
</dbReference>
<evidence type="ECO:0000313" key="9">
    <source>
        <dbReference type="Proteomes" id="UP001500842"/>
    </source>
</evidence>
<feature type="region of interest" description="Disordered" evidence="6">
    <location>
        <begin position="1"/>
        <end position="21"/>
    </location>
</feature>
<reference evidence="8 9" key="1">
    <citation type="journal article" date="2019" name="Int. J. Syst. Evol. Microbiol.">
        <title>The Global Catalogue of Microorganisms (GCM) 10K type strain sequencing project: providing services to taxonomists for standard genome sequencing and annotation.</title>
        <authorList>
            <consortium name="The Broad Institute Genomics Platform"/>
            <consortium name="The Broad Institute Genome Sequencing Center for Infectious Disease"/>
            <person name="Wu L."/>
            <person name="Ma J."/>
        </authorList>
    </citation>
    <scope>NUCLEOTIDE SEQUENCE [LARGE SCALE GENOMIC DNA]</scope>
    <source>
        <strain evidence="8 9">JCM 14942</strain>
    </source>
</reference>
<organism evidence="8 9">
    <name type="scientific">Nocardioides humi</name>
    <dbReference type="NCBI Taxonomy" id="449461"/>
    <lineage>
        <taxon>Bacteria</taxon>
        <taxon>Bacillati</taxon>
        <taxon>Actinomycetota</taxon>
        <taxon>Actinomycetes</taxon>
        <taxon>Propionibacteriales</taxon>
        <taxon>Nocardioidaceae</taxon>
        <taxon>Nocardioides</taxon>
    </lineage>
</organism>
<dbReference type="InterPro" id="IPR004561">
    <property type="entry name" value="IsoChor_synthase"/>
</dbReference>
<dbReference type="PRINTS" id="PR00095">
    <property type="entry name" value="ANTSNTHASEI"/>
</dbReference>
<dbReference type="EMBL" id="BAAAOR010000014">
    <property type="protein sequence ID" value="GAA1514643.1"/>
    <property type="molecule type" value="Genomic_DNA"/>
</dbReference>
<dbReference type="PANTHER" id="PTHR42839:SF2">
    <property type="entry name" value="ISOCHORISMATE SYNTHASE ENTC"/>
    <property type="match status" value="1"/>
</dbReference>
<evidence type="ECO:0000313" key="8">
    <source>
        <dbReference type="EMBL" id="GAA1514643.1"/>
    </source>
</evidence>
<feature type="domain" description="Chorismate-utilising enzyme C-terminal" evidence="7">
    <location>
        <begin position="122"/>
        <end position="375"/>
    </location>
</feature>
<comment type="similarity">
    <text evidence="2">Belongs to the isochorismate synthase family.</text>
</comment>
<keyword evidence="4" id="KW-0413">Isomerase</keyword>
<proteinExistence type="inferred from homology"/>
<dbReference type="EC" id="5.4.4.2" evidence="3"/>
<dbReference type="SUPFAM" id="SSF56322">
    <property type="entry name" value="ADC synthase"/>
    <property type="match status" value="1"/>
</dbReference>
<evidence type="ECO:0000256" key="3">
    <source>
        <dbReference type="ARBA" id="ARBA00012824"/>
    </source>
</evidence>
<evidence type="ECO:0000256" key="4">
    <source>
        <dbReference type="ARBA" id="ARBA00023235"/>
    </source>
</evidence>
<dbReference type="InterPro" id="IPR019999">
    <property type="entry name" value="Anth_synth_I-like"/>
</dbReference>
<accession>A0ABN2A9X1</accession>
<evidence type="ECO:0000256" key="1">
    <source>
        <dbReference type="ARBA" id="ARBA00000799"/>
    </source>
</evidence>
<dbReference type="InterPro" id="IPR015890">
    <property type="entry name" value="Chorismate_C"/>
</dbReference>
<protein>
    <recommendedName>
        <fullName evidence="3">isochorismate synthase</fullName>
        <ecNumber evidence="3">5.4.4.2</ecNumber>
    </recommendedName>
    <alternativeName>
        <fullName evidence="5">Isochorismate mutase</fullName>
    </alternativeName>
</protein>
<dbReference type="PANTHER" id="PTHR42839">
    <property type="entry name" value="ISOCHORISMATE SYNTHASE ENTC"/>
    <property type="match status" value="1"/>
</dbReference>
<evidence type="ECO:0000256" key="2">
    <source>
        <dbReference type="ARBA" id="ARBA00005297"/>
    </source>
</evidence>
<evidence type="ECO:0000256" key="6">
    <source>
        <dbReference type="SAM" id="MobiDB-lite"/>
    </source>
</evidence>
<evidence type="ECO:0000259" key="7">
    <source>
        <dbReference type="Pfam" id="PF00425"/>
    </source>
</evidence>
<dbReference type="Gene3D" id="3.60.120.10">
    <property type="entry name" value="Anthranilate synthase"/>
    <property type="match status" value="1"/>
</dbReference>
<comment type="catalytic activity">
    <reaction evidence="1">
        <text>chorismate = isochorismate</text>
        <dbReference type="Rhea" id="RHEA:18985"/>
        <dbReference type="ChEBI" id="CHEBI:29748"/>
        <dbReference type="ChEBI" id="CHEBI:29780"/>
        <dbReference type="EC" id="5.4.4.2"/>
    </reaction>
</comment>